<dbReference type="GO" id="GO:0106261">
    <property type="term" value="F:tRNA uridine(34) acetyltransferase activity"/>
    <property type="evidence" value="ECO:0007669"/>
    <property type="project" value="UniProtKB-EC"/>
</dbReference>
<evidence type="ECO:0000256" key="3">
    <source>
        <dbReference type="ARBA" id="ARBA00005494"/>
    </source>
</evidence>
<evidence type="ECO:0000256" key="7">
    <source>
        <dbReference type="ARBA" id="ARBA00022691"/>
    </source>
</evidence>
<dbReference type="SFLD" id="SFLDF00344">
    <property type="entry name" value="ELP3-like"/>
    <property type="match status" value="1"/>
</dbReference>
<evidence type="ECO:0000256" key="5">
    <source>
        <dbReference type="ARBA" id="ARBA00022555"/>
    </source>
</evidence>
<evidence type="ECO:0000259" key="17">
    <source>
        <dbReference type="SMART" id="SM00729"/>
    </source>
</evidence>
<dbReference type="InterPro" id="IPR006638">
    <property type="entry name" value="Elp3/MiaA/NifB-like_rSAM"/>
</dbReference>
<dbReference type="GO" id="GO:0000049">
    <property type="term" value="F:tRNA binding"/>
    <property type="evidence" value="ECO:0007669"/>
    <property type="project" value="UniProtKB-KW"/>
</dbReference>
<keyword evidence="5" id="KW-0820">tRNA-binding</keyword>
<dbReference type="SUPFAM" id="SSF55729">
    <property type="entry name" value="Acyl-CoA N-acyltransferases (Nat)"/>
    <property type="match status" value="1"/>
</dbReference>
<name>A0A6C0EIM2_9ZZZZ</name>
<dbReference type="InterPro" id="IPR023404">
    <property type="entry name" value="rSAM_horseshoe"/>
</dbReference>
<sequence length="633" mass="74243">MIDIEDIARQEQDKYGSFFQNIDKNIVNLVTDLCEMNLKNEYELKMKLRDLMRIYHVSPSKPQLCFAYDALVKHNIININPIVKRFIKAKGMRGLSGVIVISVITSPYPEFIDENGVLQKQEFSCKHDCFYCPREVDANGKDINPRSYLSDEPTVARGLQNDFDAIKQFNDRAYQYIINSHCVDKIEVIVLGGTWTEYPRKYQETFIRDIFWAANTFYETEKREKLTLIEEQNINETCKSRIIGLTLEMRPDSINEEEIVWLRKLGCTRVQVGVQHTDRKILKKVNRGCYVEDAMKALKILKNYGYKVDAHWMPDLPGSSPEIDKRMFDTILDGPDLQFDQWKVYPTAVVPWTKIKKWHEEGSYVPYTDTDPNQLIDVLTYVKQKVHPWIRLNRVVRDIPNTTRSGELYIYGGNDKTNLRQLLHNYMKKNNMFCGCIRCREVKGNNSLINHARLIVRKYDSSNGKEHFISMESGNEITDKYVDDKWYNKNNEIIPGIIYGFLRLRLANNSDNKYFHEIRNAALVRELHIYGQVVSKNDSENLGNTIQGNGFGKKLMKKAEEIALEHHYTKVAVISGIGVRNYYRNIGYEEENTFMIKRFTTFKIVTFHMLRDGWCVFMLLLSLYYQLMYHFKM</sequence>
<dbReference type="GO" id="GO:0005737">
    <property type="term" value="C:cytoplasm"/>
    <property type="evidence" value="ECO:0007669"/>
    <property type="project" value="TreeGrafter"/>
</dbReference>
<keyword evidence="11" id="KW-0408">Iron</keyword>
<keyword evidence="16" id="KW-0472">Membrane</keyword>
<dbReference type="PANTHER" id="PTHR11135">
    <property type="entry name" value="HISTONE ACETYLTRANSFERASE-RELATED"/>
    <property type="match status" value="1"/>
</dbReference>
<proteinExistence type="inferred from homology"/>
<dbReference type="EC" id="2.3.1.311" evidence="14"/>
<dbReference type="Gene3D" id="3.40.630.30">
    <property type="match status" value="1"/>
</dbReference>
<comment type="pathway">
    <text evidence="2">tRNA modification.</text>
</comment>
<evidence type="ECO:0000256" key="1">
    <source>
        <dbReference type="ARBA" id="ARBA00001966"/>
    </source>
</evidence>
<dbReference type="PANTHER" id="PTHR11135:SF2">
    <property type="entry name" value="ELONGATOR COMPLEX PROTEIN 3"/>
    <property type="match status" value="1"/>
</dbReference>
<dbReference type="SUPFAM" id="SSF102114">
    <property type="entry name" value="Radical SAM enzymes"/>
    <property type="match status" value="1"/>
</dbReference>
<keyword evidence="16" id="KW-1133">Transmembrane helix</keyword>
<comment type="similarity">
    <text evidence="3">Belongs to the ELP3 family.</text>
</comment>
<evidence type="ECO:0000256" key="9">
    <source>
        <dbReference type="ARBA" id="ARBA00022723"/>
    </source>
</evidence>
<dbReference type="InterPro" id="IPR016181">
    <property type="entry name" value="Acyl_CoA_acyltransferase"/>
</dbReference>
<evidence type="ECO:0000256" key="16">
    <source>
        <dbReference type="SAM" id="Phobius"/>
    </source>
</evidence>
<dbReference type="SFLD" id="SFLDS00029">
    <property type="entry name" value="Radical_SAM"/>
    <property type="match status" value="1"/>
</dbReference>
<evidence type="ECO:0000256" key="2">
    <source>
        <dbReference type="ARBA" id="ARBA00005217"/>
    </source>
</evidence>
<keyword evidence="6" id="KW-0808">Transferase</keyword>
<dbReference type="GO" id="GO:0002926">
    <property type="term" value="P:tRNA wobble base 5-methoxycarbonylmethyl-2-thiouridinylation"/>
    <property type="evidence" value="ECO:0007669"/>
    <property type="project" value="TreeGrafter"/>
</dbReference>
<keyword evidence="13" id="KW-0012">Acyltransferase</keyword>
<keyword evidence="7" id="KW-0949">S-adenosyl-L-methionine</keyword>
<dbReference type="GO" id="GO:0051539">
    <property type="term" value="F:4 iron, 4 sulfur cluster binding"/>
    <property type="evidence" value="ECO:0007669"/>
    <property type="project" value="UniProtKB-KW"/>
</dbReference>
<evidence type="ECO:0000313" key="18">
    <source>
        <dbReference type="EMBL" id="QHT28501.1"/>
    </source>
</evidence>
<dbReference type="EMBL" id="MN738860">
    <property type="protein sequence ID" value="QHT28501.1"/>
    <property type="molecule type" value="Genomic_DNA"/>
</dbReference>
<dbReference type="GO" id="GO:0033588">
    <property type="term" value="C:elongator holoenzyme complex"/>
    <property type="evidence" value="ECO:0007669"/>
    <property type="project" value="TreeGrafter"/>
</dbReference>
<dbReference type="Gene3D" id="3.80.30.20">
    <property type="entry name" value="tm_1862 like domain"/>
    <property type="match status" value="1"/>
</dbReference>
<dbReference type="InterPro" id="IPR058240">
    <property type="entry name" value="rSAM_sf"/>
</dbReference>
<feature type="transmembrane region" description="Helical" evidence="16">
    <location>
        <begin position="605"/>
        <end position="625"/>
    </location>
</feature>
<organism evidence="18">
    <name type="scientific">viral metagenome</name>
    <dbReference type="NCBI Taxonomy" id="1070528"/>
    <lineage>
        <taxon>unclassified sequences</taxon>
        <taxon>metagenomes</taxon>
        <taxon>organismal metagenomes</taxon>
    </lineage>
</organism>
<dbReference type="GO" id="GO:0046872">
    <property type="term" value="F:metal ion binding"/>
    <property type="evidence" value="ECO:0007669"/>
    <property type="project" value="UniProtKB-KW"/>
</dbReference>
<keyword evidence="9" id="KW-0479">Metal-binding</keyword>
<dbReference type="Pfam" id="PF16199">
    <property type="entry name" value="Radical_SAM_C"/>
    <property type="match status" value="1"/>
</dbReference>
<dbReference type="NCBIfam" id="TIGR01211">
    <property type="entry name" value="ELP3"/>
    <property type="match status" value="1"/>
</dbReference>
<evidence type="ECO:0000256" key="12">
    <source>
        <dbReference type="ARBA" id="ARBA00023014"/>
    </source>
</evidence>
<keyword evidence="4" id="KW-0004">4Fe-4S</keyword>
<dbReference type="InterPro" id="IPR039661">
    <property type="entry name" value="ELP3"/>
</dbReference>
<dbReference type="SFLD" id="SFLDG01086">
    <property type="entry name" value="elongater_protein-like"/>
    <property type="match status" value="1"/>
</dbReference>
<dbReference type="InterPro" id="IPR034687">
    <property type="entry name" value="ELP3-like"/>
</dbReference>
<dbReference type="AlphaFoldDB" id="A0A6C0EIM2"/>
<evidence type="ECO:0000256" key="8">
    <source>
        <dbReference type="ARBA" id="ARBA00022694"/>
    </source>
</evidence>
<reference evidence="18" key="1">
    <citation type="journal article" date="2020" name="Nature">
        <title>Giant virus diversity and host interactions through global metagenomics.</title>
        <authorList>
            <person name="Schulz F."/>
            <person name="Roux S."/>
            <person name="Paez-Espino D."/>
            <person name="Jungbluth S."/>
            <person name="Walsh D.A."/>
            <person name="Denef V.J."/>
            <person name="McMahon K.D."/>
            <person name="Konstantinidis K.T."/>
            <person name="Eloe-Fadrosh E.A."/>
            <person name="Kyrpides N.C."/>
            <person name="Woyke T."/>
        </authorList>
    </citation>
    <scope>NUCLEOTIDE SEQUENCE</scope>
    <source>
        <strain evidence="18">GVMAG-M-3300001348-25</strain>
    </source>
</reference>
<dbReference type="GO" id="GO:0005634">
    <property type="term" value="C:nucleus"/>
    <property type="evidence" value="ECO:0007669"/>
    <property type="project" value="TreeGrafter"/>
</dbReference>
<dbReference type="Pfam" id="PF04055">
    <property type="entry name" value="Radical_SAM"/>
    <property type="match status" value="1"/>
</dbReference>
<keyword evidence="8" id="KW-0819">tRNA processing</keyword>
<dbReference type="SMART" id="SM00729">
    <property type="entry name" value="Elp3"/>
    <property type="match status" value="1"/>
</dbReference>
<comment type="cofactor">
    <cofactor evidence="1">
        <name>[4Fe-4S] cluster</name>
        <dbReference type="ChEBI" id="CHEBI:49883"/>
    </cofactor>
</comment>
<evidence type="ECO:0000256" key="14">
    <source>
        <dbReference type="ARBA" id="ARBA00044771"/>
    </source>
</evidence>
<comment type="catalytic activity">
    <reaction evidence="15">
        <text>uridine(34) in tRNA + acetyl-CoA + S-adenosyl-L-methionine + H2O = 5-(carboxymethyl)uridine(34) in tRNA + 5'-deoxyadenosine + L-methionine + CoA + 2 H(+)</text>
        <dbReference type="Rhea" id="RHEA:61020"/>
        <dbReference type="Rhea" id="RHEA-COMP:10407"/>
        <dbReference type="Rhea" id="RHEA-COMP:11727"/>
        <dbReference type="ChEBI" id="CHEBI:15377"/>
        <dbReference type="ChEBI" id="CHEBI:15378"/>
        <dbReference type="ChEBI" id="CHEBI:17319"/>
        <dbReference type="ChEBI" id="CHEBI:57287"/>
        <dbReference type="ChEBI" id="CHEBI:57288"/>
        <dbReference type="ChEBI" id="CHEBI:57844"/>
        <dbReference type="ChEBI" id="CHEBI:59789"/>
        <dbReference type="ChEBI" id="CHEBI:65315"/>
        <dbReference type="ChEBI" id="CHEBI:74882"/>
        <dbReference type="EC" id="2.3.1.311"/>
    </reaction>
    <physiologicalReaction direction="left-to-right" evidence="15">
        <dbReference type="Rhea" id="RHEA:61021"/>
    </physiologicalReaction>
</comment>
<dbReference type="FunFam" id="3.80.30.20:FF:000011">
    <property type="entry name" value="Elongator complex"/>
    <property type="match status" value="1"/>
</dbReference>
<accession>A0A6C0EIM2</accession>
<evidence type="ECO:0000256" key="15">
    <source>
        <dbReference type="ARBA" id="ARBA00047372"/>
    </source>
</evidence>
<feature type="domain" description="Elp3/MiaA/NifB-like radical SAM core" evidence="17">
    <location>
        <begin position="114"/>
        <end position="378"/>
    </location>
</feature>
<keyword evidence="16" id="KW-0812">Transmembrane</keyword>
<dbReference type="InterPro" id="IPR032432">
    <property type="entry name" value="Radical_SAM_C"/>
</dbReference>
<keyword evidence="12" id="KW-0411">Iron-sulfur</keyword>
<keyword evidence="10" id="KW-0694">RNA-binding</keyword>
<evidence type="ECO:0000256" key="13">
    <source>
        <dbReference type="ARBA" id="ARBA00023315"/>
    </source>
</evidence>
<evidence type="ECO:0000256" key="10">
    <source>
        <dbReference type="ARBA" id="ARBA00022884"/>
    </source>
</evidence>
<evidence type="ECO:0000256" key="4">
    <source>
        <dbReference type="ARBA" id="ARBA00022485"/>
    </source>
</evidence>
<protein>
    <recommendedName>
        <fullName evidence="14">tRNA carboxymethyluridine synthase</fullName>
        <ecNumber evidence="14">2.3.1.311</ecNumber>
    </recommendedName>
</protein>
<evidence type="ECO:0000256" key="6">
    <source>
        <dbReference type="ARBA" id="ARBA00022679"/>
    </source>
</evidence>
<dbReference type="InterPro" id="IPR007197">
    <property type="entry name" value="rSAM"/>
</dbReference>
<evidence type="ECO:0000256" key="11">
    <source>
        <dbReference type="ARBA" id="ARBA00023004"/>
    </source>
</evidence>